<dbReference type="VEuPathDB" id="MicrosporidiaDB:CWI38_2097p0010"/>
<name>A0A4Q9LNY8_9MICR</name>
<protein>
    <submittedName>
        <fullName evidence="1">Uncharacterized protein</fullName>
    </submittedName>
</protein>
<dbReference type="Proteomes" id="UP000292282">
    <property type="component" value="Unassembled WGS sequence"/>
</dbReference>
<sequence length="104" mass="12319">MLGHDRSFKNTNNCTNHIKFKVHNHRQFLKLIEEIEENDWSCSTVIRWISCGKVLKLFSNLKNHQNIFTLKDSPLVVLLNNEWLWELALNIDLSKQMNDLSLKL</sequence>
<gene>
    <name evidence="1" type="ORF">CWI38_2097p0010</name>
</gene>
<reference evidence="1 2" key="1">
    <citation type="submission" date="2017-12" db="EMBL/GenBank/DDBJ databases">
        <authorList>
            <person name="Pombert J.-F."/>
            <person name="Haag K.L."/>
            <person name="Ebert D."/>
        </authorList>
    </citation>
    <scope>NUCLEOTIDE SEQUENCE [LARGE SCALE GENOMIC DNA]</scope>
    <source>
        <strain evidence="1">IL-G-3</strain>
    </source>
</reference>
<dbReference type="AlphaFoldDB" id="A0A4Q9LNY8"/>
<proteinExistence type="predicted"/>
<dbReference type="EMBL" id="PITK01002097">
    <property type="protein sequence ID" value="TBU09887.1"/>
    <property type="molecule type" value="Genomic_DNA"/>
</dbReference>
<comment type="caution">
    <text evidence="1">The sequence shown here is derived from an EMBL/GenBank/DDBJ whole genome shotgun (WGS) entry which is preliminary data.</text>
</comment>
<accession>A0A4Q9LNY8</accession>
<dbReference type="PANTHER" id="PTHR45913">
    <property type="entry name" value="EPM2A-INTERACTING PROTEIN 1"/>
    <property type="match status" value="1"/>
</dbReference>
<dbReference type="PANTHER" id="PTHR45913:SF21">
    <property type="entry name" value="DUF4371 DOMAIN-CONTAINING PROTEIN"/>
    <property type="match status" value="1"/>
</dbReference>
<evidence type="ECO:0000313" key="2">
    <source>
        <dbReference type="Proteomes" id="UP000292282"/>
    </source>
</evidence>
<evidence type="ECO:0000313" key="1">
    <source>
        <dbReference type="EMBL" id="TBU09887.1"/>
    </source>
</evidence>
<organism evidence="1 2">
    <name type="scientific">Hamiltosporidium tvaerminnensis</name>
    <dbReference type="NCBI Taxonomy" id="1176355"/>
    <lineage>
        <taxon>Eukaryota</taxon>
        <taxon>Fungi</taxon>
        <taxon>Fungi incertae sedis</taxon>
        <taxon>Microsporidia</taxon>
        <taxon>Dubosqiidae</taxon>
        <taxon>Hamiltosporidium</taxon>
    </lineage>
</organism>
<keyword evidence="2" id="KW-1185">Reference proteome</keyword>
<dbReference type="OrthoDB" id="1101576at2759"/>